<feature type="compositionally biased region" description="Low complexity" evidence="1">
    <location>
        <begin position="54"/>
        <end position="66"/>
    </location>
</feature>
<dbReference type="GeneID" id="19112302"/>
<gene>
    <name evidence="2" type="ORF">BAUCODRAFT_34027</name>
</gene>
<evidence type="ECO:0000313" key="2">
    <source>
        <dbReference type="EMBL" id="EMC96650.1"/>
    </source>
</evidence>
<accession>M2NCM5</accession>
<evidence type="ECO:0000313" key="3">
    <source>
        <dbReference type="Proteomes" id="UP000011761"/>
    </source>
</evidence>
<reference evidence="2 3" key="1">
    <citation type="journal article" date="2012" name="PLoS Pathog.">
        <title>Diverse lifestyles and strategies of plant pathogenesis encoded in the genomes of eighteen Dothideomycetes fungi.</title>
        <authorList>
            <person name="Ohm R.A."/>
            <person name="Feau N."/>
            <person name="Henrissat B."/>
            <person name="Schoch C.L."/>
            <person name="Horwitz B.A."/>
            <person name="Barry K.W."/>
            <person name="Condon B.J."/>
            <person name="Copeland A.C."/>
            <person name="Dhillon B."/>
            <person name="Glaser F."/>
            <person name="Hesse C.N."/>
            <person name="Kosti I."/>
            <person name="LaButti K."/>
            <person name="Lindquist E.A."/>
            <person name="Lucas S."/>
            <person name="Salamov A.A."/>
            <person name="Bradshaw R.E."/>
            <person name="Ciuffetti L."/>
            <person name="Hamelin R.C."/>
            <person name="Kema G.H.J."/>
            <person name="Lawrence C."/>
            <person name="Scott J.A."/>
            <person name="Spatafora J.W."/>
            <person name="Turgeon B.G."/>
            <person name="de Wit P.J.G.M."/>
            <person name="Zhong S."/>
            <person name="Goodwin S.B."/>
            <person name="Grigoriev I.V."/>
        </authorList>
    </citation>
    <scope>NUCLEOTIDE SEQUENCE [LARGE SCALE GENOMIC DNA]</scope>
    <source>
        <strain evidence="2 3">UAMH 10762</strain>
    </source>
</reference>
<feature type="compositionally biased region" description="Basic residues" evidence="1">
    <location>
        <begin position="81"/>
        <end position="97"/>
    </location>
</feature>
<dbReference type="AlphaFoldDB" id="M2NCM5"/>
<dbReference type="RefSeq" id="XP_007676132.1">
    <property type="nucleotide sequence ID" value="XM_007677942.1"/>
</dbReference>
<protein>
    <submittedName>
        <fullName evidence="2">Uncharacterized protein</fullName>
    </submittedName>
</protein>
<dbReference type="EMBL" id="KB445555">
    <property type="protein sequence ID" value="EMC96650.1"/>
    <property type="molecule type" value="Genomic_DNA"/>
</dbReference>
<keyword evidence="3" id="KW-1185">Reference proteome</keyword>
<dbReference type="Proteomes" id="UP000011761">
    <property type="component" value="Unassembled WGS sequence"/>
</dbReference>
<dbReference type="KEGG" id="bcom:BAUCODRAFT_34027"/>
<feature type="region of interest" description="Disordered" evidence="1">
    <location>
        <begin position="1"/>
        <end position="128"/>
    </location>
</feature>
<proteinExistence type="predicted"/>
<organism evidence="2 3">
    <name type="scientific">Baudoinia panamericana (strain UAMH 10762)</name>
    <name type="common">Angels' share fungus</name>
    <name type="synonym">Baudoinia compniacensis (strain UAMH 10762)</name>
    <dbReference type="NCBI Taxonomy" id="717646"/>
    <lineage>
        <taxon>Eukaryota</taxon>
        <taxon>Fungi</taxon>
        <taxon>Dikarya</taxon>
        <taxon>Ascomycota</taxon>
        <taxon>Pezizomycotina</taxon>
        <taxon>Dothideomycetes</taxon>
        <taxon>Dothideomycetidae</taxon>
        <taxon>Mycosphaerellales</taxon>
        <taxon>Teratosphaeriaceae</taxon>
        <taxon>Baudoinia</taxon>
    </lineage>
</organism>
<dbReference type="HOGENOM" id="CLU_1959178_0_0_1"/>
<name>M2NCM5_BAUPA</name>
<evidence type="ECO:0000256" key="1">
    <source>
        <dbReference type="SAM" id="MobiDB-lite"/>
    </source>
</evidence>
<sequence length="128" mass="13689">MVPIYSSRITAPGTPSSRASRSSSNLHLEQAACAQPVRPRAGSTGTINTDLEHAGASPPSSSSGGSKVKSEVRPVPLTNAHYKHRHHRSHLAHKRSGRAAAGRDPANARRGSPHTIADPEKSWRRHSQ</sequence>